<name>A0ABQ9V8U7_SAGOE</name>
<dbReference type="Proteomes" id="UP001266305">
    <property type="component" value="Unassembled WGS sequence"/>
</dbReference>
<organism evidence="2 3">
    <name type="scientific">Saguinus oedipus</name>
    <name type="common">Cotton-top tamarin</name>
    <name type="synonym">Oedipomidas oedipus</name>
    <dbReference type="NCBI Taxonomy" id="9490"/>
    <lineage>
        <taxon>Eukaryota</taxon>
        <taxon>Metazoa</taxon>
        <taxon>Chordata</taxon>
        <taxon>Craniata</taxon>
        <taxon>Vertebrata</taxon>
        <taxon>Euteleostomi</taxon>
        <taxon>Mammalia</taxon>
        <taxon>Eutheria</taxon>
        <taxon>Euarchontoglires</taxon>
        <taxon>Primates</taxon>
        <taxon>Haplorrhini</taxon>
        <taxon>Platyrrhini</taxon>
        <taxon>Cebidae</taxon>
        <taxon>Callitrichinae</taxon>
        <taxon>Saguinus</taxon>
    </lineage>
</organism>
<comment type="caution">
    <text evidence="2">The sequence shown here is derived from an EMBL/GenBank/DDBJ whole genome shotgun (WGS) entry which is preliminary data.</text>
</comment>
<evidence type="ECO:0000256" key="1">
    <source>
        <dbReference type="SAM" id="MobiDB-lite"/>
    </source>
</evidence>
<evidence type="ECO:0000313" key="2">
    <source>
        <dbReference type="EMBL" id="KAK2105495.1"/>
    </source>
</evidence>
<dbReference type="EMBL" id="JASSZA010000007">
    <property type="protein sequence ID" value="KAK2105495.1"/>
    <property type="molecule type" value="Genomic_DNA"/>
</dbReference>
<feature type="non-terminal residue" evidence="2">
    <location>
        <position position="1"/>
    </location>
</feature>
<accession>A0ABQ9V8U7</accession>
<feature type="compositionally biased region" description="Basic residues" evidence="1">
    <location>
        <begin position="157"/>
        <end position="167"/>
    </location>
</feature>
<gene>
    <name evidence="2" type="ORF">P7K49_015009</name>
</gene>
<feature type="region of interest" description="Disordered" evidence="1">
    <location>
        <begin position="154"/>
        <end position="180"/>
    </location>
</feature>
<reference evidence="2 3" key="1">
    <citation type="submission" date="2023-05" db="EMBL/GenBank/DDBJ databases">
        <title>B98-5 Cell Line De Novo Hybrid Assembly: An Optical Mapping Approach.</title>
        <authorList>
            <person name="Kananen K."/>
            <person name="Auerbach J.A."/>
            <person name="Kautto E."/>
            <person name="Blachly J.S."/>
        </authorList>
    </citation>
    <scope>NUCLEOTIDE SEQUENCE [LARGE SCALE GENOMIC DNA]</scope>
    <source>
        <strain evidence="2">B95-8</strain>
        <tissue evidence="2">Cell line</tissue>
    </source>
</reference>
<protein>
    <submittedName>
        <fullName evidence="2">Uncharacterized protein</fullName>
    </submittedName>
</protein>
<feature type="region of interest" description="Disordered" evidence="1">
    <location>
        <begin position="1"/>
        <end position="126"/>
    </location>
</feature>
<sequence length="202" mass="21651">CSDTAPRPHARPWRGIQISPWARAGLPREGAPWAFPRLSPSLVNGPARAPHFPQRARRSVGLRLRNPTPGAPHGPQPRSARLESPTGMRDTPGTLLCPRSTPPDASAHEASAGRATSSPAQALGCAASPWTRRGGLALSPAAAARTHVAKEVAVRRPGLHAARRRPRRDSGRRDLGLNPRGRWAEPVCAGLCVGSRRPRREL</sequence>
<evidence type="ECO:0000313" key="3">
    <source>
        <dbReference type="Proteomes" id="UP001266305"/>
    </source>
</evidence>
<proteinExistence type="predicted"/>
<keyword evidence="3" id="KW-1185">Reference proteome</keyword>